<proteinExistence type="predicted"/>
<dbReference type="Proteomes" id="UP000030686">
    <property type="component" value="Unassembled WGS sequence"/>
</dbReference>
<dbReference type="EMBL" id="HG792016">
    <property type="protein sequence ID" value="CDM30041.1"/>
    <property type="molecule type" value="Genomic_DNA"/>
</dbReference>
<dbReference type="OrthoDB" id="4392610at2759"/>
<accession>W6Q223</accession>
<dbReference type="AlphaFoldDB" id="W6Q223"/>
<reference evidence="1" key="1">
    <citation type="journal article" date="2014" name="Nat. Commun.">
        <title>Multiple recent horizontal transfers of a large genomic region in cheese making fungi.</title>
        <authorList>
            <person name="Cheeseman K."/>
            <person name="Ropars J."/>
            <person name="Renault P."/>
            <person name="Dupont J."/>
            <person name="Gouzy J."/>
            <person name="Branca A."/>
            <person name="Abraham A.L."/>
            <person name="Ceppi M."/>
            <person name="Conseiller E."/>
            <person name="Debuchy R."/>
            <person name="Malagnac F."/>
            <person name="Goarin A."/>
            <person name="Silar P."/>
            <person name="Lacoste S."/>
            <person name="Sallet E."/>
            <person name="Bensimon A."/>
            <person name="Giraud T."/>
            <person name="Brygoo Y."/>
        </authorList>
    </citation>
    <scope>NUCLEOTIDE SEQUENCE [LARGE SCALE GENOMIC DNA]</scope>
    <source>
        <strain evidence="1">FM164</strain>
    </source>
</reference>
<protein>
    <submittedName>
        <fullName evidence="1">Complex 1 LYR protein</fullName>
    </submittedName>
</protein>
<dbReference type="OMA" id="KSMGLCL"/>
<sequence length="145" mass="16812">MSNRSAMNASIQAMKVDTRAMVHAYRHLYRQGLKAIQYSTPGRHMLLKSLRKSYRSSPSEEFDPAKITNTLRFLERATEVAGMEHKILKNLLLARYWEQDHLVRESRVPRSLGLGHAENQLRTSVFDHYNLTLDRLNESLGTCLR</sequence>
<evidence type="ECO:0000313" key="2">
    <source>
        <dbReference type="Proteomes" id="UP000030686"/>
    </source>
</evidence>
<organism evidence="1 2">
    <name type="scientific">Penicillium roqueforti (strain FM164)</name>
    <dbReference type="NCBI Taxonomy" id="1365484"/>
    <lineage>
        <taxon>Eukaryota</taxon>
        <taxon>Fungi</taxon>
        <taxon>Dikarya</taxon>
        <taxon>Ascomycota</taxon>
        <taxon>Pezizomycotina</taxon>
        <taxon>Eurotiomycetes</taxon>
        <taxon>Eurotiomycetidae</taxon>
        <taxon>Eurotiales</taxon>
        <taxon>Aspergillaceae</taxon>
        <taxon>Penicillium</taxon>
    </lineage>
</organism>
<dbReference type="STRING" id="1365484.W6Q223"/>
<evidence type="ECO:0000313" key="1">
    <source>
        <dbReference type="EMBL" id="CDM30041.1"/>
    </source>
</evidence>
<gene>
    <name evidence="1" type="ORF">PROQFM164_S02g000190</name>
</gene>
<name>W6Q223_PENRF</name>
<keyword evidence="2" id="KW-1185">Reference proteome</keyword>